<dbReference type="AlphaFoldDB" id="A0A0A9BV07"/>
<dbReference type="EMBL" id="GBRH01232885">
    <property type="protein sequence ID" value="JAD65010.1"/>
    <property type="molecule type" value="Transcribed_RNA"/>
</dbReference>
<name>A0A0A9BV07_ARUDO</name>
<feature type="region of interest" description="Disordered" evidence="1">
    <location>
        <begin position="23"/>
        <end position="48"/>
    </location>
</feature>
<reference evidence="2" key="2">
    <citation type="journal article" date="2015" name="Data Brief">
        <title>Shoot transcriptome of the giant reed, Arundo donax.</title>
        <authorList>
            <person name="Barrero R.A."/>
            <person name="Guerrero F.D."/>
            <person name="Moolhuijzen P."/>
            <person name="Goolsby J.A."/>
            <person name="Tidwell J."/>
            <person name="Bellgard S.E."/>
            <person name="Bellgard M.I."/>
        </authorList>
    </citation>
    <scope>NUCLEOTIDE SEQUENCE</scope>
    <source>
        <tissue evidence="2">Shoot tissue taken approximately 20 cm above the soil surface</tissue>
    </source>
</reference>
<accession>A0A0A9BV07</accession>
<evidence type="ECO:0000256" key="1">
    <source>
        <dbReference type="SAM" id="MobiDB-lite"/>
    </source>
</evidence>
<proteinExistence type="predicted"/>
<reference evidence="2" key="1">
    <citation type="submission" date="2014-09" db="EMBL/GenBank/DDBJ databases">
        <authorList>
            <person name="Magalhaes I.L.F."/>
            <person name="Oliveira U."/>
            <person name="Santos F.R."/>
            <person name="Vidigal T.H.D.A."/>
            <person name="Brescovit A.D."/>
            <person name="Santos A.J."/>
        </authorList>
    </citation>
    <scope>NUCLEOTIDE SEQUENCE</scope>
    <source>
        <tissue evidence="2">Shoot tissue taken approximately 20 cm above the soil surface</tissue>
    </source>
</reference>
<protein>
    <submittedName>
        <fullName evidence="2">Uncharacterized protein</fullName>
    </submittedName>
</protein>
<organism evidence="2">
    <name type="scientific">Arundo donax</name>
    <name type="common">Giant reed</name>
    <name type="synonym">Donax arundinaceus</name>
    <dbReference type="NCBI Taxonomy" id="35708"/>
    <lineage>
        <taxon>Eukaryota</taxon>
        <taxon>Viridiplantae</taxon>
        <taxon>Streptophyta</taxon>
        <taxon>Embryophyta</taxon>
        <taxon>Tracheophyta</taxon>
        <taxon>Spermatophyta</taxon>
        <taxon>Magnoliopsida</taxon>
        <taxon>Liliopsida</taxon>
        <taxon>Poales</taxon>
        <taxon>Poaceae</taxon>
        <taxon>PACMAD clade</taxon>
        <taxon>Arundinoideae</taxon>
        <taxon>Arundineae</taxon>
        <taxon>Arundo</taxon>
    </lineage>
</organism>
<evidence type="ECO:0000313" key="2">
    <source>
        <dbReference type="EMBL" id="JAD65010.1"/>
    </source>
</evidence>
<sequence>MQLLRLVSPACGVVHIILDDNSSQRHKVNRRGGGGESSALPHVPHHGQ</sequence>